<sequence>MVGLGDTKKKIQKIVDSAEKTYAKLNELREQVEDLRAKVDKTSESVDRMDHELDEQRALLEALAAEEGIDVDQVLADAAIEEADADESATEASDAAGGTAAEPED</sequence>
<dbReference type="AlphaFoldDB" id="A0ABD6CGP5"/>
<reference evidence="3 4" key="1">
    <citation type="journal article" date="2019" name="Int. J. Syst. Evol. Microbiol.">
        <title>The Global Catalogue of Microorganisms (GCM) 10K type strain sequencing project: providing services to taxonomists for standard genome sequencing and annotation.</title>
        <authorList>
            <consortium name="The Broad Institute Genomics Platform"/>
            <consortium name="The Broad Institute Genome Sequencing Center for Infectious Disease"/>
            <person name="Wu L."/>
            <person name="Ma J."/>
        </authorList>
    </citation>
    <scope>NUCLEOTIDE SEQUENCE [LARGE SCALE GENOMIC DNA]</scope>
    <source>
        <strain evidence="3 4">CGMCC 1.12125</strain>
    </source>
</reference>
<keyword evidence="4" id="KW-1185">Reference proteome</keyword>
<keyword evidence="1" id="KW-0175">Coiled coil</keyword>
<feature type="coiled-coil region" evidence="1">
    <location>
        <begin position="8"/>
        <end position="66"/>
    </location>
</feature>
<comment type="caution">
    <text evidence="3">The sequence shown here is derived from an EMBL/GenBank/DDBJ whole genome shotgun (WGS) entry which is preliminary data.</text>
</comment>
<evidence type="ECO:0000256" key="2">
    <source>
        <dbReference type="SAM" id="MobiDB-lite"/>
    </source>
</evidence>
<organism evidence="3 4">
    <name type="scientific">Halorientalis brevis</name>
    <dbReference type="NCBI Taxonomy" id="1126241"/>
    <lineage>
        <taxon>Archaea</taxon>
        <taxon>Methanobacteriati</taxon>
        <taxon>Methanobacteriota</taxon>
        <taxon>Stenosarchaea group</taxon>
        <taxon>Halobacteria</taxon>
        <taxon>Halobacteriales</taxon>
        <taxon>Haloarculaceae</taxon>
        <taxon>Halorientalis</taxon>
    </lineage>
</organism>
<evidence type="ECO:0000313" key="4">
    <source>
        <dbReference type="Proteomes" id="UP001597119"/>
    </source>
</evidence>
<dbReference type="EMBL" id="JBHUDJ010000014">
    <property type="protein sequence ID" value="MFD1589191.1"/>
    <property type="molecule type" value="Genomic_DNA"/>
</dbReference>
<feature type="region of interest" description="Disordered" evidence="2">
    <location>
        <begin position="81"/>
        <end position="105"/>
    </location>
</feature>
<name>A0ABD6CGP5_9EURY</name>
<dbReference type="RefSeq" id="WP_247378847.1">
    <property type="nucleotide sequence ID" value="NZ_JALLGV010000005.1"/>
</dbReference>
<protein>
    <submittedName>
        <fullName evidence="3">DUF5798 family protein</fullName>
    </submittedName>
</protein>
<dbReference type="Proteomes" id="UP001597119">
    <property type="component" value="Unassembled WGS sequence"/>
</dbReference>
<evidence type="ECO:0000256" key="1">
    <source>
        <dbReference type="SAM" id="Coils"/>
    </source>
</evidence>
<proteinExistence type="predicted"/>
<gene>
    <name evidence="3" type="ORF">ACFR9U_19610</name>
</gene>
<evidence type="ECO:0000313" key="3">
    <source>
        <dbReference type="EMBL" id="MFD1589191.1"/>
    </source>
</evidence>
<accession>A0ABD6CGP5</accession>
<dbReference type="Pfam" id="PF19111">
    <property type="entry name" value="DUF5798"/>
    <property type="match status" value="1"/>
</dbReference>
<dbReference type="InterPro" id="IPR043816">
    <property type="entry name" value="DUF5798"/>
</dbReference>
<feature type="compositionally biased region" description="Low complexity" evidence="2">
    <location>
        <begin position="90"/>
        <end position="105"/>
    </location>
</feature>